<reference evidence="3" key="1">
    <citation type="journal article" date="2014" name="Int. J. Syst. Evol. Microbiol.">
        <title>Complete genome of a new Firmicutes species belonging to the dominant human colonic microbiota ('Ruminococcus bicirculans') reveals two chromosomes and a selective capacity to utilize plant glucans.</title>
        <authorList>
            <consortium name="NISC Comparative Sequencing Program"/>
            <person name="Wegmann U."/>
            <person name="Louis P."/>
            <person name="Goesmann A."/>
            <person name="Henrissat B."/>
            <person name="Duncan S.H."/>
            <person name="Flint H.J."/>
        </authorList>
    </citation>
    <scope>NUCLEOTIDE SEQUENCE</scope>
    <source>
        <strain evidence="3">NBRC 102424</strain>
    </source>
</reference>
<organism evidence="3 4">
    <name type="scientific">Methylophaga thalassica</name>
    <dbReference type="NCBI Taxonomy" id="40223"/>
    <lineage>
        <taxon>Bacteria</taxon>
        <taxon>Pseudomonadati</taxon>
        <taxon>Pseudomonadota</taxon>
        <taxon>Gammaproteobacteria</taxon>
        <taxon>Thiotrichales</taxon>
        <taxon>Piscirickettsiaceae</taxon>
        <taxon>Methylophaga</taxon>
    </lineage>
</organism>
<gene>
    <name evidence="3" type="ORF">GCM10007891_23850</name>
</gene>
<evidence type="ECO:0008006" key="5">
    <source>
        <dbReference type="Google" id="ProtNLM"/>
    </source>
</evidence>
<comment type="caution">
    <text evidence="3">The sequence shown here is derived from an EMBL/GenBank/DDBJ whole genome shotgun (WGS) entry which is preliminary data.</text>
</comment>
<dbReference type="EMBL" id="BSND01000006">
    <property type="protein sequence ID" value="GLQ00532.1"/>
    <property type="molecule type" value="Genomic_DNA"/>
</dbReference>
<keyword evidence="1" id="KW-0472">Membrane</keyword>
<proteinExistence type="predicted"/>
<sequence>MRKILLATTFLLMNIGTAQAASVEIPTQRFDLSLTNSASFANDSTRLASIIENFGGRLNQGTMPSNLIIQLFDAPAPSLSSVPAPAAVWLLAPALGLFALVRRKVEA</sequence>
<dbReference type="Proteomes" id="UP001161423">
    <property type="component" value="Unassembled WGS sequence"/>
</dbReference>
<keyword evidence="2" id="KW-0732">Signal</keyword>
<name>A0ABQ5TWJ2_9GAMM</name>
<evidence type="ECO:0000313" key="4">
    <source>
        <dbReference type="Proteomes" id="UP001161423"/>
    </source>
</evidence>
<reference evidence="3" key="2">
    <citation type="submission" date="2023-01" db="EMBL/GenBank/DDBJ databases">
        <title>Draft genome sequence of Methylophaga thalassica strain NBRC 102424.</title>
        <authorList>
            <person name="Sun Q."/>
            <person name="Mori K."/>
        </authorList>
    </citation>
    <scope>NUCLEOTIDE SEQUENCE</scope>
    <source>
        <strain evidence="3">NBRC 102424</strain>
    </source>
</reference>
<evidence type="ECO:0000256" key="1">
    <source>
        <dbReference type="SAM" id="Phobius"/>
    </source>
</evidence>
<keyword evidence="1" id="KW-1133">Transmembrane helix</keyword>
<accession>A0ABQ5TWJ2</accession>
<feature type="transmembrane region" description="Helical" evidence="1">
    <location>
        <begin position="82"/>
        <end position="101"/>
    </location>
</feature>
<keyword evidence="1" id="KW-0812">Transmembrane</keyword>
<evidence type="ECO:0000313" key="3">
    <source>
        <dbReference type="EMBL" id="GLQ00532.1"/>
    </source>
</evidence>
<feature type="chain" id="PRO_5045984540" description="VPLPA-CTERM protein sorting domain-containing protein" evidence="2">
    <location>
        <begin position="21"/>
        <end position="107"/>
    </location>
</feature>
<dbReference type="RefSeq" id="WP_284723480.1">
    <property type="nucleotide sequence ID" value="NZ_BSND01000006.1"/>
</dbReference>
<evidence type="ECO:0000256" key="2">
    <source>
        <dbReference type="SAM" id="SignalP"/>
    </source>
</evidence>
<protein>
    <recommendedName>
        <fullName evidence="5">VPLPA-CTERM protein sorting domain-containing protein</fullName>
    </recommendedName>
</protein>
<feature type="signal peptide" evidence="2">
    <location>
        <begin position="1"/>
        <end position="20"/>
    </location>
</feature>
<keyword evidence="4" id="KW-1185">Reference proteome</keyword>